<feature type="transmembrane region" description="Helical" evidence="8">
    <location>
        <begin position="977"/>
        <end position="997"/>
    </location>
</feature>
<feature type="domain" description="ABC3 transporter permease C-terminal" evidence="9">
    <location>
        <begin position="309"/>
        <end position="416"/>
    </location>
</feature>
<dbReference type="GO" id="GO:0005886">
    <property type="term" value="C:plasma membrane"/>
    <property type="evidence" value="ECO:0007669"/>
    <property type="project" value="UniProtKB-SubCell"/>
</dbReference>
<gene>
    <name evidence="10" type="ORF">GUR47_09045</name>
</gene>
<comment type="similarity">
    <text evidence="6">Belongs to the ABC-4 integral membrane protein family.</text>
</comment>
<proteinExistence type="inferred from homology"/>
<dbReference type="GO" id="GO:0022857">
    <property type="term" value="F:transmembrane transporter activity"/>
    <property type="evidence" value="ECO:0007669"/>
    <property type="project" value="TreeGrafter"/>
</dbReference>
<evidence type="ECO:0000256" key="4">
    <source>
        <dbReference type="ARBA" id="ARBA00022989"/>
    </source>
</evidence>
<dbReference type="PANTHER" id="PTHR30572:SF4">
    <property type="entry name" value="ABC TRANSPORTER PERMEASE YTRF"/>
    <property type="match status" value="1"/>
</dbReference>
<feature type="domain" description="ABC3 transporter permease C-terminal" evidence="9">
    <location>
        <begin position="983"/>
        <end position="1101"/>
    </location>
</feature>
<reference evidence="10" key="1">
    <citation type="journal article" date="2020" name="Microorganisms">
        <title>Isolation, Genomic and Metabolomic Characterization of Streptomyces tendae VITAKN with Quorum Sensing Inhibitory Activity from Southern India.</title>
        <authorList>
            <person name="Ishaque N.M."/>
            <person name="Burgsdorf I."/>
            <person name="Limlingan Malit J.J."/>
            <person name="Saha S."/>
            <person name="Teta R."/>
            <person name="Ewe D."/>
            <person name="Kannabiran K."/>
            <person name="Hrouzek P."/>
            <person name="Steindler L."/>
            <person name="Costantino V."/>
            <person name="Saurav K."/>
        </authorList>
    </citation>
    <scope>NUCLEOTIDE SEQUENCE</scope>
    <source>
        <strain evidence="10">VITAKN</strain>
    </source>
</reference>
<organism evidence="10">
    <name type="scientific">Streptomyces tendae</name>
    <dbReference type="NCBI Taxonomy" id="1932"/>
    <lineage>
        <taxon>Bacteria</taxon>
        <taxon>Bacillati</taxon>
        <taxon>Actinomycetota</taxon>
        <taxon>Actinomycetes</taxon>
        <taxon>Kitasatosporales</taxon>
        <taxon>Streptomycetaceae</taxon>
        <taxon>Streptomyces</taxon>
    </lineage>
</organism>
<keyword evidence="4 8" id="KW-1133">Transmembrane helix</keyword>
<keyword evidence="3 8" id="KW-0812">Transmembrane</keyword>
<feature type="transmembrane region" description="Helical" evidence="8">
    <location>
        <begin position="403"/>
        <end position="426"/>
    </location>
</feature>
<feature type="transmembrane region" description="Helical" evidence="8">
    <location>
        <begin position="1079"/>
        <end position="1099"/>
    </location>
</feature>
<feature type="transmembrane region" description="Helical" evidence="8">
    <location>
        <begin position="1032"/>
        <end position="1059"/>
    </location>
</feature>
<feature type="transmembrane region" description="Helical" evidence="8">
    <location>
        <begin position="539"/>
        <end position="559"/>
    </location>
</feature>
<protein>
    <submittedName>
        <fullName evidence="10">ABC transporter permease</fullName>
    </submittedName>
</protein>
<evidence type="ECO:0000256" key="2">
    <source>
        <dbReference type="ARBA" id="ARBA00022475"/>
    </source>
</evidence>
<feature type="transmembrane region" description="Helical" evidence="8">
    <location>
        <begin position="438"/>
        <end position="459"/>
    </location>
</feature>
<evidence type="ECO:0000256" key="1">
    <source>
        <dbReference type="ARBA" id="ARBA00004651"/>
    </source>
</evidence>
<evidence type="ECO:0000256" key="5">
    <source>
        <dbReference type="ARBA" id="ARBA00023136"/>
    </source>
</evidence>
<dbReference type="InterPro" id="IPR050250">
    <property type="entry name" value="Macrolide_Exporter_MacB"/>
</dbReference>
<evidence type="ECO:0000256" key="6">
    <source>
        <dbReference type="ARBA" id="ARBA00038076"/>
    </source>
</evidence>
<comment type="caution">
    <text evidence="10">The sequence shown here is derived from an EMBL/GenBank/DDBJ whole genome shotgun (WGS) entry which is preliminary data.</text>
</comment>
<dbReference type="EMBL" id="JAAIFS010000002">
    <property type="protein sequence ID" value="NEV86808.1"/>
    <property type="molecule type" value="Genomic_DNA"/>
</dbReference>
<dbReference type="AlphaFoldDB" id="A0A6B3QGA4"/>
<feature type="transmembrane region" description="Helical" evidence="8">
    <location>
        <begin position="482"/>
        <end position="502"/>
    </location>
</feature>
<feature type="region of interest" description="Disordered" evidence="7">
    <location>
        <begin position="787"/>
        <end position="812"/>
    </location>
</feature>
<comment type="subcellular location">
    <subcellularLocation>
        <location evidence="1">Cell membrane</location>
        <topology evidence="1">Multi-pass membrane protein</topology>
    </subcellularLocation>
</comment>
<dbReference type="Pfam" id="PF02687">
    <property type="entry name" value="FtsX"/>
    <property type="match status" value="2"/>
</dbReference>
<evidence type="ECO:0000256" key="3">
    <source>
        <dbReference type="ARBA" id="ARBA00022692"/>
    </source>
</evidence>
<name>A0A6B3QGA4_STRTE</name>
<evidence type="ECO:0000256" key="7">
    <source>
        <dbReference type="SAM" id="MobiDB-lite"/>
    </source>
</evidence>
<dbReference type="InterPro" id="IPR003838">
    <property type="entry name" value="ABC3_permease_C"/>
</dbReference>
<keyword evidence="5 8" id="KW-0472">Membrane</keyword>
<evidence type="ECO:0000259" key="9">
    <source>
        <dbReference type="Pfam" id="PF02687"/>
    </source>
</evidence>
<keyword evidence="2" id="KW-1003">Cell membrane</keyword>
<dbReference type="PANTHER" id="PTHR30572">
    <property type="entry name" value="MEMBRANE COMPONENT OF TRANSPORTER-RELATED"/>
    <property type="match status" value="1"/>
</dbReference>
<feature type="transmembrane region" description="Helical" evidence="8">
    <location>
        <begin position="307"/>
        <end position="329"/>
    </location>
</feature>
<evidence type="ECO:0000256" key="8">
    <source>
        <dbReference type="SAM" id="Phobius"/>
    </source>
</evidence>
<evidence type="ECO:0000313" key="10">
    <source>
        <dbReference type="EMBL" id="NEV86808.1"/>
    </source>
</evidence>
<feature type="transmembrane region" description="Helical" evidence="8">
    <location>
        <begin position="350"/>
        <end position="373"/>
    </location>
</feature>
<sequence length="1115" mass="113530">MAGYGGLVGFVLLRARAHRLLLAAALLTVLLTSTVLATLTAYSGAVGDAALRHALADSRTGADAALIVKADVPAEQRPTADATVREGAARTFDGLPRTVRTLVRSGPYALPGSLRPPTERSGDPDLTFFAALDPTQVRIDEGRMPAQAGGDADGAVEVAVPVAAAERIGVGTGDRLTLTDRLDGPAVRVVVSGLYRPVDAGSPYWRLDDLAGRGLQEGGFTTYGPLLAPSGALSGGRVSAGSSGWLVTADYSSLTSGRTQDLGDAARDGMAWLREQKVLSGTTAATTELPAILERLDRSLEVSRSTLLVIALQLVLLAGGALLLVARLLSAERAGELRLLRARGASRARLAAGSALEALLLAVPALVCAPLLAGPLVRLLAGRGALARIGLGWEPAAGGSGTVWLVTAVAALGCTLAVALPALTLAPEAGGRPRALPGWLRAGADVGLLVIAGVAYWQLDRQTSATGTGEADDAGTLGVDPLFVATPTLALLAGTVLALRLLPLVARLAERRAAGGRGLAAALAGWQLSRRPMRGAGPVLLLVLAVALGTMAIGQGASWSRSQDDQADFRAGAPIRMQASGTPGPGRTDLIAGVPGVAEVAPAARSEVSLSGDRTATVLALDTSHAAGSMLLRPDLADATPRELLSGMAPGQPSKGARIPADTARLALAATLTVSDADTDAPPDPGPDTRPGAGPEAGPDGSRSADVTVTVEDRWGTPYRLDAGSLAADGREHTLGLDLAAGPLTLTGVEFTVVQPGGRGEEHRLTVRQVTATADDGTVRPVPLPDAWTAGSELSPPPSVADPAGAPSKPRLLGSGPLGVEYVTGRSDGGWQIATLTVRLRVAQPKAAEVTAVATDRFLDSSGARTGQRVTVLIGGHDVPVRIVRSVRELPGTGPETPSARFGGALLVDLPSVNRRLQSAYGAAVAPTEWWLRTGPGKTDEAAAGLRAFPDTAPARVLVRDEVAERLRDDPFGAGPGAAFAAATLVAVALAAVGFAVSAAGSLRERGTEFSVLRALGASRRRLARTVAAEQGVLTGLALLTGAALGAVLTRAVIPLTVLTPQATRPVPDVHVALPADRIALLLAGTAVVPLLVTAALALRRTDTTVTLKDGGTGR</sequence>
<feature type="region of interest" description="Disordered" evidence="7">
    <location>
        <begin position="673"/>
        <end position="706"/>
    </location>
</feature>
<accession>A0A6B3QGA4</accession>